<gene>
    <name evidence="2" type="ORF">HW932_21070</name>
</gene>
<evidence type="ECO:0000313" key="3">
    <source>
        <dbReference type="Proteomes" id="UP000592294"/>
    </source>
</evidence>
<feature type="region of interest" description="Disordered" evidence="1">
    <location>
        <begin position="199"/>
        <end position="218"/>
    </location>
</feature>
<sequence>MSIDPTLTQSLQEAIEIIRHGRALERMLIEAGFSLADTGVESRPTPNLDAASRPAAANARTNREPEPPAPEWPQAHPQTGELVDATGCPWIESAHSAKKTCTENGAWRRKRRANPRTVADLEREAREAMRTETSAQETSEPTTPDVTLYQVLSAIDAAETTEDLAQAAELIESLSGDEKAQAETECRERQAAIERLMGTTTNGAGADGQSSDADSEPTDFERIREGMAASLSEDELNGWDGESRLVLIPASQREKLDWVYEQRLRQLTGGAPSAA</sequence>
<evidence type="ECO:0000313" key="2">
    <source>
        <dbReference type="EMBL" id="NVZ11742.1"/>
    </source>
</evidence>
<dbReference type="Proteomes" id="UP000592294">
    <property type="component" value="Unassembled WGS sequence"/>
</dbReference>
<dbReference type="EMBL" id="JABZEO010000038">
    <property type="protein sequence ID" value="NVZ11742.1"/>
    <property type="molecule type" value="Genomic_DNA"/>
</dbReference>
<protein>
    <submittedName>
        <fullName evidence="2">Uncharacterized protein</fullName>
    </submittedName>
</protein>
<dbReference type="AlphaFoldDB" id="A0A850RKV9"/>
<proteinExistence type="predicted"/>
<feature type="compositionally biased region" description="Low complexity" evidence="1">
    <location>
        <begin position="46"/>
        <end position="60"/>
    </location>
</feature>
<evidence type="ECO:0000256" key="1">
    <source>
        <dbReference type="SAM" id="MobiDB-lite"/>
    </source>
</evidence>
<feature type="compositionally biased region" description="Polar residues" evidence="1">
    <location>
        <begin position="199"/>
        <end position="212"/>
    </location>
</feature>
<accession>A0A850RKV9</accession>
<comment type="caution">
    <text evidence="2">The sequence shown here is derived from an EMBL/GenBank/DDBJ whole genome shotgun (WGS) entry which is preliminary data.</text>
</comment>
<dbReference type="RefSeq" id="WP_176978420.1">
    <property type="nucleotide sequence ID" value="NZ_JABZEO010000038.1"/>
</dbReference>
<feature type="compositionally biased region" description="Polar residues" evidence="1">
    <location>
        <begin position="134"/>
        <end position="145"/>
    </location>
</feature>
<feature type="compositionally biased region" description="Basic and acidic residues" evidence="1">
    <location>
        <begin position="119"/>
        <end position="130"/>
    </location>
</feature>
<name>A0A850RKV9_9GAMM</name>
<organism evidence="2 3">
    <name type="scientific">Allochromatium humboldtianum</name>
    <dbReference type="NCBI Taxonomy" id="504901"/>
    <lineage>
        <taxon>Bacteria</taxon>
        <taxon>Pseudomonadati</taxon>
        <taxon>Pseudomonadota</taxon>
        <taxon>Gammaproteobacteria</taxon>
        <taxon>Chromatiales</taxon>
        <taxon>Chromatiaceae</taxon>
        <taxon>Allochromatium</taxon>
    </lineage>
</organism>
<feature type="region of interest" description="Disordered" evidence="1">
    <location>
        <begin position="40"/>
        <end position="82"/>
    </location>
</feature>
<feature type="region of interest" description="Disordered" evidence="1">
    <location>
        <begin position="97"/>
        <end position="146"/>
    </location>
</feature>
<keyword evidence="3" id="KW-1185">Reference proteome</keyword>
<reference evidence="2 3" key="1">
    <citation type="submission" date="2020-06" db="EMBL/GenBank/DDBJ databases">
        <title>Whole-genome sequence of Allochromatium humboldtianum DSM 21881, type strain.</title>
        <authorList>
            <person name="Kyndt J.A."/>
            <person name="Meyer T.E."/>
        </authorList>
    </citation>
    <scope>NUCLEOTIDE SEQUENCE [LARGE SCALE GENOMIC DNA]</scope>
    <source>
        <strain evidence="2 3">DSM 21881</strain>
    </source>
</reference>